<dbReference type="EMBL" id="KE145357">
    <property type="protein sequence ID" value="EPE34098.1"/>
    <property type="molecule type" value="Genomic_DNA"/>
</dbReference>
<evidence type="ECO:0000313" key="10">
    <source>
        <dbReference type="Proteomes" id="UP000016922"/>
    </source>
</evidence>
<keyword evidence="3" id="KW-0240">DNA-directed RNA polymerase</keyword>
<keyword evidence="5" id="KW-0539">Nucleus</keyword>
<evidence type="ECO:0000256" key="6">
    <source>
        <dbReference type="ARBA" id="ARBA00025751"/>
    </source>
</evidence>
<feature type="domain" description="DNA-directed RNA polymerase RBP11-like dimerisation" evidence="8">
    <location>
        <begin position="60"/>
        <end position="132"/>
    </location>
</feature>
<keyword evidence="10" id="KW-1185">Reference proteome</keyword>
<evidence type="ECO:0000256" key="7">
    <source>
        <dbReference type="SAM" id="MobiDB-lite"/>
    </source>
</evidence>
<evidence type="ECO:0000259" key="8">
    <source>
        <dbReference type="Pfam" id="PF13656"/>
    </source>
</evidence>
<dbReference type="HOGENOM" id="CLU_090381_3_2_1"/>
<dbReference type="GO" id="GO:0055029">
    <property type="term" value="C:nuclear DNA-directed RNA polymerase complex"/>
    <property type="evidence" value="ECO:0007669"/>
    <property type="project" value="UniProtKB-ARBA"/>
</dbReference>
<dbReference type="STRING" id="1116229.S3E6V5"/>
<dbReference type="GeneID" id="19466164"/>
<dbReference type="eggNOG" id="KOG3438">
    <property type="taxonomic scope" value="Eukaryota"/>
</dbReference>
<dbReference type="Proteomes" id="UP000016922">
    <property type="component" value="Unassembled WGS sequence"/>
</dbReference>
<gene>
    <name evidence="9" type="ORF">GLAREA_07111</name>
</gene>
<dbReference type="AlphaFoldDB" id="S3E6V5"/>
<dbReference type="PANTHER" id="PTHR13946">
    <property type="entry name" value="DNA-DIRECTED RNA POLYMERASE I,II,III"/>
    <property type="match status" value="1"/>
</dbReference>
<dbReference type="GO" id="GO:0006361">
    <property type="term" value="P:transcription initiation at RNA polymerase I promoter"/>
    <property type="evidence" value="ECO:0007669"/>
    <property type="project" value="EnsemblFungi"/>
</dbReference>
<comment type="subcellular location">
    <subcellularLocation>
        <location evidence="1">Nucleus</location>
    </subcellularLocation>
</comment>
<dbReference type="GO" id="GO:0005666">
    <property type="term" value="C:RNA polymerase III complex"/>
    <property type="evidence" value="ECO:0007669"/>
    <property type="project" value="EnsemblFungi"/>
</dbReference>
<evidence type="ECO:0000256" key="5">
    <source>
        <dbReference type="ARBA" id="ARBA00023242"/>
    </source>
</evidence>
<reference evidence="9 10" key="1">
    <citation type="journal article" date="2013" name="BMC Genomics">
        <title>Genomics-driven discovery of the pneumocandin biosynthetic gene cluster in the fungus Glarea lozoyensis.</title>
        <authorList>
            <person name="Chen L."/>
            <person name="Yue Q."/>
            <person name="Zhang X."/>
            <person name="Xiang M."/>
            <person name="Wang C."/>
            <person name="Li S."/>
            <person name="Che Y."/>
            <person name="Ortiz-Lopez F.J."/>
            <person name="Bills G.F."/>
            <person name="Liu X."/>
            <person name="An Z."/>
        </authorList>
    </citation>
    <scope>NUCLEOTIDE SEQUENCE [LARGE SCALE GENOMIC DNA]</scope>
    <source>
        <strain evidence="10">ATCC 20868 / MF5171</strain>
    </source>
</reference>
<sequence>MAPKNSKKAAEAAPPAPESDVEMDYGSPSNEVLIDENSPQELAKKEQRIRVLPGSSATAASFEFKDEDHTLGNALRYIIMKNPEVEFCGYSIPHPSEPLMNIRIQTYEGTTASEALEKGFKDLMDLCDVVADKFVEAQIEFAEENPTEV</sequence>
<accession>S3E6V5</accession>
<evidence type="ECO:0000256" key="2">
    <source>
        <dbReference type="ARBA" id="ARBA00022079"/>
    </source>
</evidence>
<dbReference type="InterPro" id="IPR033898">
    <property type="entry name" value="RNAP_AC19"/>
</dbReference>
<dbReference type="GO" id="GO:0006363">
    <property type="term" value="P:termination of RNA polymerase I transcription"/>
    <property type="evidence" value="ECO:0007669"/>
    <property type="project" value="EnsemblFungi"/>
</dbReference>
<name>S3E6V5_GLAL2</name>
<dbReference type="GO" id="GO:0005736">
    <property type="term" value="C:RNA polymerase I complex"/>
    <property type="evidence" value="ECO:0007669"/>
    <property type="project" value="EnsemblFungi"/>
</dbReference>
<dbReference type="OrthoDB" id="510325at2759"/>
<dbReference type="InterPro" id="IPR009025">
    <property type="entry name" value="RBP11-like_dimer"/>
</dbReference>
<evidence type="ECO:0000256" key="1">
    <source>
        <dbReference type="ARBA" id="ARBA00004123"/>
    </source>
</evidence>
<evidence type="ECO:0000313" key="9">
    <source>
        <dbReference type="EMBL" id="EPE34098.1"/>
    </source>
</evidence>
<dbReference type="GO" id="GO:0003899">
    <property type="term" value="F:DNA-directed RNA polymerase activity"/>
    <property type="evidence" value="ECO:0007669"/>
    <property type="project" value="EnsemblFungi"/>
</dbReference>
<dbReference type="PANTHER" id="PTHR13946:SF28">
    <property type="entry name" value="DNA-DIRECTED RNA POLYMERASES I AND III SUBUNIT RPAC2"/>
    <property type="match status" value="1"/>
</dbReference>
<dbReference type="SUPFAM" id="SSF55257">
    <property type="entry name" value="RBP11-like subunits of RNA polymerase"/>
    <property type="match status" value="1"/>
</dbReference>
<organism evidence="9 10">
    <name type="scientific">Glarea lozoyensis (strain ATCC 20868 / MF5171)</name>
    <dbReference type="NCBI Taxonomy" id="1116229"/>
    <lineage>
        <taxon>Eukaryota</taxon>
        <taxon>Fungi</taxon>
        <taxon>Dikarya</taxon>
        <taxon>Ascomycota</taxon>
        <taxon>Pezizomycotina</taxon>
        <taxon>Leotiomycetes</taxon>
        <taxon>Helotiales</taxon>
        <taxon>Helotiaceae</taxon>
        <taxon>Glarea</taxon>
    </lineage>
</organism>
<protein>
    <recommendedName>
        <fullName evidence="2">DNA-directed RNA polymerases I and III subunit RPAC2</fullName>
    </recommendedName>
</protein>
<dbReference type="GO" id="GO:0003677">
    <property type="term" value="F:DNA binding"/>
    <property type="evidence" value="ECO:0007669"/>
    <property type="project" value="InterPro"/>
</dbReference>
<dbReference type="Gene3D" id="3.30.1360.10">
    <property type="entry name" value="RNA polymerase, RBP11-like subunit"/>
    <property type="match status" value="1"/>
</dbReference>
<dbReference type="GO" id="GO:0006384">
    <property type="term" value="P:transcription initiation at RNA polymerase III promoter"/>
    <property type="evidence" value="ECO:0007669"/>
    <property type="project" value="EnsemblFungi"/>
</dbReference>
<dbReference type="GO" id="GO:0006386">
    <property type="term" value="P:termination of RNA polymerase III transcription"/>
    <property type="evidence" value="ECO:0007669"/>
    <property type="project" value="EnsemblFungi"/>
</dbReference>
<dbReference type="GO" id="GO:0006362">
    <property type="term" value="P:transcription elongation by RNA polymerase I"/>
    <property type="evidence" value="ECO:0007669"/>
    <property type="project" value="EnsemblFungi"/>
</dbReference>
<dbReference type="GO" id="GO:0046983">
    <property type="term" value="F:protein dimerization activity"/>
    <property type="evidence" value="ECO:0007669"/>
    <property type="project" value="InterPro"/>
</dbReference>
<dbReference type="InterPro" id="IPR036603">
    <property type="entry name" value="RBP11-like"/>
</dbReference>
<dbReference type="RefSeq" id="XP_008079250.1">
    <property type="nucleotide sequence ID" value="XM_008081059.1"/>
</dbReference>
<dbReference type="InterPro" id="IPR008193">
    <property type="entry name" value="RNA_pol_Rpb11_13-16kDa_CS"/>
</dbReference>
<proteinExistence type="inferred from homology"/>
<dbReference type="Pfam" id="PF13656">
    <property type="entry name" value="RNA_pol_L_2"/>
    <property type="match status" value="1"/>
</dbReference>
<dbReference type="HAMAP" id="MF_00261">
    <property type="entry name" value="RNApol_arch_Rpo11"/>
    <property type="match status" value="1"/>
</dbReference>
<evidence type="ECO:0000256" key="4">
    <source>
        <dbReference type="ARBA" id="ARBA00023163"/>
    </source>
</evidence>
<dbReference type="OMA" id="FHKESHT"/>
<evidence type="ECO:0000256" key="3">
    <source>
        <dbReference type="ARBA" id="ARBA00022478"/>
    </source>
</evidence>
<dbReference type="PROSITE" id="PS01154">
    <property type="entry name" value="RNA_POL_L_13KD"/>
    <property type="match status" value="1"/>
</dbReference>
<dbReference type="KEGG" id="glz:GLAREA_07111"/>
<keyword evidence="4" id="KW-0804">Transcription</keyword>
<dbReference type="CDD" id="cd07029">
    <property type="entry name" value="RNAP_I_III_AC19"/>
    <property type="match status" value="1"/>
</dbReference>
<comment type="similarity">
    <text evidence="6">Belongs to the archaeal Rpo11/eukaryotic RPB11/RPC19 RNA polymerase subunit family.</text>
</comment>
<dbReference type="InterPro" id="IPR022905">
    <property type="entry name" value="Rpo11-like"/>
</dbReference>
<dbReference type="FunFam" id="3.30.1360.10:FF:000006">
    <property type="entry name" value="DNA-directed RNA polymerases I and III subunit RPAC2"/>
    <property type="match status" value="1"/>
</dbReference>
<dbReference type="GO" id="GO:0042797">
    <property type="term" value="P:tRNA transcription by RNA polymerase III"/>
    <property type="evidence" value="ECO:0007669"/>
    <property type="project" value="EnsemblFungi"/>
</dbReference>
<feature type="region of interest" description="Disordered" evidence="7">
    <location>
        <begin position="1"/>
        <end position="49"/>
    </location>
</feature>